<name>A0A3L6SQV3_PANMI</name>
<protein>
    <submittedName>
        <fullName evidence="2">Uncharacterized protein</fullName>
    </submittedName>
</protein>
<comment type="caution">
    <text evidence="2">The sequence shown here is derived from an EMBL/GenBank/DDBJ whole genome shotgun (WGS) entry which is preliminary data.</text>
</comment>
<gene>
    <name evidence="2" type="ORF">C2845_PM07G39680</name>
</gene>
<dbReference type="AlphaFoldDB" id="A0A3L6SQV3"/>
<feature type="region of interest" description="Disordered" evidence="1">
    <location>
        <begin position="200"/>
        <end position="246"/>
    </location>
</feature>
<evidence type="ECO:0000256" key="1">
    <source>
        <dbReference type="SAM" id="MobiDB-lite"/>
    </source>
</evidence>
<keyword evidence="3" id="KW-1185">Reference proteome</keyword>
<evidence type="ECO:0000313" key="3">
    <source>
        <dbReference type="Proteomes" id="UP000275267"/>
    </source>
</evidence>
<accession>A0A3L6SQV3</accession>
<reference evidence="3" key="1">
    <citation type="journal article" date="2019" name="Nat. Commun.">
        <title>The genome of broomcorn millet.</title>
        <authorList>
            <person name="Zou C."/>
            <person name="Miki D."/>
            <person name="Li D."/>
            <person name="Tang Q."/>
            <person name="Xiao L."/>
            <person name="Rajput S."/>
            <person name="Deng P."/>
            <person name="Jia W."/>
            <person name="Huang R."/>
            <person name="Zhang M."/>
            <person name="Sun Y."/>
            <person name="Hu J."/>
            <person name="Fu X."/>
            <person name="Schnable P.S."/>
            <person name="Li F."/>
            <person name="Zhang H."/>
            <person name="Feng B."/>
            <person name="Zhu X."/>
            <person name="Liu R."/>
            <person name="Schnable J.C."/>
            <person name="Zhu J.-K."/>
            <person name="Zhang H."/>
        </authorList>
    </citation>
    <scope>NUCLEOTIDE SEQUENCE [LARGE SCALE GENOMIC DNA]</scope>
</reference>
<organism evidence="2 3">
    <name type="scientific">Panicum miliaceum</name>
    <name type="common">Proso millet</name>
    <name type="synonym">Broomcorn millet</name>
    <dbReference type="NCBI Taxonomy" id="4540"/>
    <lineage>
        <taxon>Eukaryota</taxon>
        <taxon>Viridiplantae</taxon>
        <taxon>Streptophyta</taxon>
        <taxon>Embryophyta</taxon>
        <taxon>Tracheophyta</taxon>
        <taxon>Spermatophyta</taxon>
        <taxon>Magnoliopsida</taxon>
        <taxon>Liliopsida</taxon>
        <taxon>Poales</taxon>
        <taxon>Poaceae</taxon>
        <taxon>PACMAD clade</taxon>
        <taxon>Panicoideae</taxon>
        <taxon>Panicodae</taxon>
        <taxon>Paniceae</taxon>
        <taxon>Panicinae</taxon>
        <taxon>Panicum</taxon>
        <taxon>Panicum sect. Panicum</taxon>
    </lineage>
</organism>
<dbReference type="EMBL" id="PQIB02000004">
    <property type="protein sequence ID" value="RLN25032.1"/>
    <property type="molecule type" value="Genomic_DNA"/>
</dbReference>
<feature type="compositionally biased region" description="Basic and acidic residues" evidence="1">
    <location>
        <begin position="231"/>
        <end position="246"/>
    </location>
</feature>
<evidence type="ECO:0000313" key="2">
    <source>
        <dbReference type="EMBL" id="RLN25032.1"/>
    </source>
</evidence>
<sequence>MIALMLSVSNRSPVSLAISFTSSSTSTKSRWSSASPSAGTRRPPRRRLWWSAMTRSSKPSIAWKVRWVLASSPVNVSTHPSQKPRRDLPHRGRDDELLQVRDHPPQPLTPSVAVEPVIPVAERGARDGGLGVGDEGVAEVDHAASLRGADVGDQRGGLLLPDAAEGAGAARAEEAEHADAARLAPVLAVGREGDVAGAVDEAVGHGHPGPAGEGRVAGPQGLLRGRRRGRHDGGRAAEAQQHDRAV</sequence>
<proteinExistence type="predicted"/>
<dbReference type="Proteomes" id="UP000275267">
    <property type="component" value="Unassembled WGS sequence"/>
</dbReference>